<evidence type="ECO:0000256" key="1">
    <source>
        <dbReference type="SAM" id="MobiDB-lite"/>
    </source>
</evidence>
<dbReference type="AlphaFoldDB" id="A0A7T7RGW8"/>
<proteinExistence type="predicted"/>
<reference evidence="2 3" key="1">
    <citation type="submission" date="2020-12" db="EMBL/GenBank/DDBJ databases">
        <title>A novel species.</title>
        <authorList>
            <person name="Li K."/>
        </authorList>
    </citation>
    <scope>NUCLEOTIDE SEQUENCE [LARGE SCALE GENOMIC DNA]</scope>
    <source>
        <strain evidence="2 3">ZYC-3</strain>
    </source>
</reference>
<dbReference type="Proteomes" id="UP000595636">
    <property type="component" value="Chromosome"/>
</dbReference>
<dbReference type="KEGG" id="slf:JEQ17_47260"/>
<accession>A0A7T7RGW8</accession>
<evidence type="ECO:0000313" key="3">
    <source>
        <dbReference type="Proteomes" id="UP000595636"/>
    </source>
</evidence>
<organism evidence="2 3">
    <name type="scientific">Streptomyces liliifuscus</name>
    <dbReference type="NCBI Taxonomy" id="2797636"/>
    <lineage>
        <taxon>Bacteria</taxon>
        <taxon>Bacillati</taxon>
        <taxon>Actinomycetota</taxon>
        <taxon>Actinomycetes</taxon>
        <taxon>Kitasatosporales</taxon>
        <taxon>Streptomycetaceae</taxon>
        <taxon>Streptomyces</taxon>
    </lineage>
</organism>
<dbReference type="EMBL" id="CP066831">
    <property type="protein sequence ID" value="QQM46273.1"/>
    <property type="molecule type" value="Genomic_DNA"/>
</dbReference>
<protein>
    <submittedName>
        <fullName evidence="2">Uncharacterized protein</fullName>
    </submittedName>
</protein>
<keyword evidence="3" id="KW-1185">Reference proteome</keyword>
<feature type="region of interest" description="Disordered" evidence="1">
    <location>
        <begin position="262"/>
        <end position="282"/>
    </location>
</feature>
<evidence type="ECO:0000313" key="2">
    <source>
        <dbReference type="EMBL" id="QQM46273.1"/>
    </source>
</evidence>
<dbReference type="RefSeq" id="WP_200401106.1">
    <property type="nucleotide sequence ID" value="NZ_CP066831.1"/>
</dbReference>
<gene>
    <name evidence="2" type="ORF">JEQ17_47260</name>
</gene>
<sequence length="282" mass="30454">MMVGRSGIKGTLSEAYARFFRERFDDAAWYFTGAGSPLTARRLDSLHGRTRHEALFRSVPARTPLVAVDPLPVLDVCVNGGLPLTLMIGAGGGGVSVDRAAARAVGIREFRRESGVLAGGSRGEQGHRTMDTRELEDLPIRSVSASTMSTEWFSPFFGGCRADGDIGTVPLFRFLSRLDYPVGELLLWPRNETHARALAEGDRPAVDVCLAGDHFTLVRGRVNGHDLLLLGDRGPAGKSLTCPMSTVEQTVSILYASVPRRSSCPAARSPPPSHWPNSRSGR</sequence>
<name>A0A7T7RGW8_9ACTN</name>